<comment type="subcellular location">
    <subcellularLocation>
        <location evidence="1">Membrane</location>
        <topology evidence="1">Single-pass membrane protein</topology>
    </subcellularLocation>
</comment>
<dbReference type="KEGG" id="smo:SELMODRAFT_405996"/>
<evidence type="ECO:0000256" key="5">
    <source>
        <dbReference type="ARBA" id="ARBA00023136"/>
    </source>
</evidence>
<reference evidence="8 9" key="1">
    <citation type="journal article" date="2011" name="Science">
        <title>The Selaginella genome identifies genetic changes associated with the evolution of vascular plants.</title>
        <authorList>
            <person name="Banks J.A."/>
            <person name="Nishiyama T."/>
            <person name="Hasebe M."/>
            <person name="Bowman J.L."/>
            <person name="Gribskov M."/>
            <person name="dePamphilis C."/>
            <person name="Albert V.A."/>
            <person name="Aono N."/>
            <person name="Aoyama T."/>
            <person name="Ambrose B.A."/>
            <person name="Ashton N.W."/>
            <person name="Axtell M.J."/>
            <person name="Barker E."/>
            <person name="Barker M.S."/>
            <person name="Bennetzen J.L."/>
            <person name="Bonawitz N.D."/>
            <person name="Chapple C."/>
            <person name="Cheng C."/>
            <person name="Correa L.G."/>
            <person name="Dacre M."/>
            <person name="DeBarry J."/>
            <person name="Dreyer I."/>
            <person name="Elias M."/>
            <person name="Engstrom E.M."/>
            <person name="Estelle M."/>
            <person name="Feng L."/>
            <person name="Finet C."/>
            <person name="Floyd S.K."/>
            <person name="Frommer W.B."/>
            <person name="Fujita T."/>
            <person name="Gramzow L."/>
            <person name="Gutensohn M."/>
            <person name="Harholt J."/>
            <person name="Hattori M."/>
            <person name="Heyl A."/>
            <person name="Hirai T."/>
            <person name="Hiwatashi Y."/>
            <person name="Ishikawa M."/>
            <person name="Iwata M."/>
            <person name="Karol K.G."/>
            <person name="Koehler B."/>
            <person name="Kolukisaoglu U."/>
            <person name="Kubo M."/>
            <person name="Kurata T."/>
            <person name="Lalonde S."/>
            <person name="Li K."/>
            <person name="Li Y."/>
            <person name="Litt A."/>
            <person name="Lyons E."/>
            <person name="Manning G."/>
            <person name="Maruyama T."/>
            <person name="Michael T.P."/>
            <person name="Mikami K."/>
            <person name="Miyazaki S."/>
            <person name="Morinaga S."/>
            <person name="Murata T."/>
            <person name="Mueller-Roeber B."/>
            <person name="Nelson D.R."/>
            <person name="Obara M."/>
            <person name="Oguri Y."/>
            <person name="Olmstead R.G."/>
            <person name="Onodera N."/>
            <person name="Petersen B.L."/>
            <person name="Pils B."/>
            <person name="Prigge M."/>
            <person name="Rensing S.A."/>
            <person name="Riano-Pachon D.M."/>
            <person name="Roberts A.W."/>
            <person name="Sato Y."/>
            <person name="Scheller H.V."/>
            <person name="Schulz B."/>
            <person name="Schulz C."/>
            <person name="Shakirov E.V."/>
            <person name="Shibagaki N."/>
            <person name="Shinohara N."/>
            <person name="Shippen D.E."/>
            <person name="Soerensen I."/>
            <person name="Sotooka R."/>
            <person name="Sugimoto N."/>
            <person name="Sugita M."/>
            <person name="Sumikawa N."/>
            <person name="Tanurdzic M."/>
            <person name="Theissen G."/>
            <person name="Ulvskov P."/>
            <person name="Wakazuki S."/>
            <person name="Weng J.K."/>
            <person name="Willats W.W."/>
            <person name="Wipf D."/>
            <person name="Wolf P.G."/>
            <person name="Yang L."/>
            <person name="Zimmer A.D."/>
            <person name="Zhu Q."/>
            <person name="Mitros T."/>
            <person name="Hellsten U."/>
            <person name="Loque D."/>
            <person name="Otillar R."/>
            <person name="Salamov A."/>
            <person name="Schmutz J."/>
            <person name="Shapiro H."/>
            <person name="Lindquist E."/>
            <person name="Lucas S."/>
            <person name="Rokhsar D."/>
            <person name="Grigoriev I.V."/>
        </authorList>
    </citation>
    <scope>NUCLEOTIDE SEQUENCE [LARGE SCALE GENOMIC DNA]</scope>
</reference>
<dbReference type="Gramene" id="EFJ34947">
    <property type="protein sequence ID" value="EFJ34947"/>
    <property type="gene ID" value="SELMODRAFT_405996"/>
</dbReference>
<dbReference type="InterPro" id="IPR036426">
    <property type="entry name" value="Bulb-type_lectin_dom_sf"/>
</dbReference>
<dbReference type="Pfam" id="PF01453">
    <property type="entry name" value="B_lectin"/>
    <property type="match status" value="1"/>
</dbReference>
<protein>
    <recommendedName>
        <fullName evidence="7">Bulb-type lectin domain-containing protein</fullName>
    </recommendedName>
</protein>
<sequence>MSETTFMKLLTLMLLLSSTYYSRVLDDFLRRSTVTTGSPWRSPEGTFGFGFVMPESSSTRNFNLAIWYDIDPKKTVVWMAMANGQLVQVSENAKLELKAEGGLSVTDGSSSAPLWQTNPGQCCAESASLLENGNLVVLGKDKKVAWQSFDSPTNNLLPEQQLRTQGNPSLGYAGLISQSGACLFSTVIPQKYWSIANPTLKSTMTCLDDETGEHVSNNNACQPDRSLKFPAVLNLSSQGVLSFYDATGKSWVRGSTSSQDYALDYDDANVLRRLTLDDDGNLRIYSFGPKNKSGSWSVVWQAVMLECDIFGTFDPNDESKGCDYDIPLGACQNSLISVKLVQVNRADYYFNDYNFDWTIKLLVKCKDTCMQDCKCLATAYKYDGTGLCFLKGNSNKLYNVVNLDTSAADDQHDPFLVDANATDQVMPKINTWTVDLLRVVNTCL</sequence>
<feature type="signal peptide" evidence="6">
    <location>
        <begin position="1"/>
        <end position="21"/>
    </location>
</feature>
<keyword evidence="9" id="KW-1185">Reference proteome</keyword>
<evidence type="ECO:0000256" key="4">
    <source>
        <dbReference type="ARBA" id="ARBA00022989"/>
    </source>
</evidence>
<dbReference type="HOGENOM" id="CLU_617371_0_0_1"/>
<name>D8R0B7_SELML</name>
<gene>
    <name evidence="8" type="ORF">SELMODRAFT_405996</name>
</gene>
<dbReference type="PROSITE" id="PS50927">
    <property type="entry name" value="BULB_LECTIN"/>
    <property type="match status" value="1"/>
</dbReference>
<keyword evidence="5" id="KW-0472">Membrane</keyword>
<dbReference type="EMBL" id="GL377569">
    <property type="protein sequence ID" value="EFJ34947.1"/>
    <property type="molecule type" value="Genomic_DNA"/>
</dbReference>
<evidence type="ECO:0000259" key="7">
    <source>
        <dbReference type="PROSITE" id="PS50927"/>
    </source>
</evidence>
<organism evidence="9">
    <name type="scientific">Selaginella moellendorffii</name>
    <name type="common">Spikemoss</name>
    <dbReference type="NCBI Taxonomy" id="88036"/>
    <lineage>
        <taxon>Eukaryota</taxon>
        <taxon>Viridiplantae</taxon>
        <taxon>Streptophyta</taxon>
        <taxon>Embryophyta</taxon>
        <taxon>Tracheophyta</taxon>
        <taxon>Lycopodiopsida</taxon>
        <taxon>Selaginellales</taxon>
        <taxon>Selaginellaceae</taxon>
        <taxon>Selaginella</taxon>
    </lineage>
</organism>
<evidence type="ECO:0000256" key="2">
    <source>
        <dbReference type="ARBA" id="ARBA00022692"/>
    </source>
</evidence>
<dbReference type="PANTHER" id="PTHR47974:SF9">
    <property type="entry name" value="RECEPTOR-LIKE SERINE_THREONINE-PROTEIN KINASE"/>
    <property type="match status" value="1"/>
</dbReference>
<accession>D8R0B7</accession>
<evidence type="ECO:0000256" key="1">
    <source>
        <dbReference type="ARBA" id="ARBA00004167"/>
    </source>
</evidence>
<dbReference type="SMART" id="SM00108">
    <property type="entry name" value="B_lectin"/>
    <property type="match status" value="1"/>
</dbReference>
<dbReference type="InParanoid" id="D8R0B7"/>
<dbReference type="SUPFAM" id="SSF51110">
    <property type="entry name" value="alpha-D-mannose-specific plant lectins"/>
    <property type="match status" value="1"/>
</dbReference>
<feature type="domain" description="Bulb-type lectin" evidence="7">
    <location>
        <begin position="25"/>
        <end position="150"/>
    </location>
</feature>
<evidence type="ECO:0000313" key="9">
    <source>
        <dbReference type="Proteomes" id="UP000001514"/>
    </source>
</evidence>
<dbReference type="AlphaFoldDB" id="D8R0B7"/>
<dbReference type="PANTHER" id="PTHR47974">
    <property type="entry name" value="OS07G0415500 PROTEIN"/>
    <property type="match status" value="1"/>
</dbReference>
<dbReference type="FunCoup" id="D8R0B7">
    <property type="interactions" value="10"/>
</dbReference>
<proteinExistence type="predicted"/>
<keyword evidence="2" id="KW-0812">Transmembrane</keyword>
<dbReference type="Gene3D" id="2.90.10.10">
    <property type="entry name" value="Bulb-type lectin domain"/>
    <property type="match status" value="2"/>
</dbReference>
<dbReference type="Proteomes" id="UP000001514">
    <property type="component" value="Unassembled WGS sequence"/>
</dbReference>
<keyword evidence="4" id="KW-1133">Transmembrane helix</keyword>
<dbReference type="GO" id="GO:0016020">
    <property type="term" value="C:membrane"/>
    <property type="evidence" value="ECO:0007669"/>
    <property type="project" value="UniProtKB-SubCell"/>
</dbReference>
<feature type="chain" id="PRO_5003121399" description="Bulb-type lectin domain-containing protein" evidence="6">
    <location>
        <begin position="22"/>
        <end position="444"/>
    </location>
</feature>
<dbReference type="InterPro" id="IPR001480">
    <property type="entry name" value="Bulb-type_lectin_dom"/>
</dbReference>
<keyword evidence="3 6" id="KW-0732">Signal</keyword>
<dbReference type="OMA" id="ISYNRSR"/>
<evidence type="ECO:0000313" key="8">
    <source>
        <dbReference type="EMBL" id="EFJ34947.1"/>
    </source>
</evidence>
<evidence type="ECO:0000256" key="3">
    <source>
        <dbReference type="ARBA" id="ARBA00022729"/>
    </source>
</evidence>
<evidence type="ECO:0000256" key="6">
    <source>
        <dbReference type="SAM" id="SignalP"/>
    </source>
</evidence>